<dbReference type="EMBL" id="CATOUU010000824">
    <property type="protein sequence ID" value="CAI9951514.1"/>
    <property type="molecule type" value="Genomic_DNA"/>
</dbReference>
<dbReference type="EMBL" id="CAXDID020000138">
    <property type="protein sequence ID" value="CAL6038078.1"/>
    <property type="molecule type" value="Genomic_DNA"/>
</dbReference>
<comment type="catalytic activity">
    <reaction evidence="7">
        <text>a 3'-end 3'-phospho-ribonucleotide-RNA + a 5'-end dephospho-ribonucleoside-RNA + GTP = a ribonucleotidyl-ribonucleotide-RNA + GMP + diphosphate</text>
        <dbReference type="Rhea" id="RHEA:68076"/>
        <dbReference type="Rhea" id="RHEA-COMP:10463"/>
        <dbReference type="Rhea" id="RHEA-COMP:13936"/>
        <dbReference type="Rhea" id="RHEA-COMP:17355"/>
        <dbReference type="ChEBI" id="CHEBI:33019"/>
        <dbReference type="ChEBI" id="CHEBI:37565"/>
        <dbReference type="ChEBI" id="CHEBI:58115"/>
        <dbReference type="ChEBI" id="CHEBI:83062"/>
        <dbReference type="ChEBI" id="CHEBI:138284"/>
        <dbReference type="ChEBI" id="CHEBI:173118"/>
        <dbReference type="EC" id="6.5.1.8"/>
    </reaction>
</comment>
<keyword evidence="3 10" id="KW-0479">Metal-binding</keyword>
<feature type="binding site" evidence="9">
    <location>
        <begin position="356"/>
        <end position="359"/>
    </location>
    <ligand>
        <name>GMP</name>
        <dbReference type="ChEBI" id="CHEBI:58115"/>
    </ligand>
</feature>
<dbReference type="Gene3D" id="3.90.1860.10">
    <property type="entry name" value="tRNA-splicing ligase RtcB"/>
    <property type="match status" value="2"/>
</dbReference>
<evidence type="ECO:0000256" key="7">
    <source>
        <dbReference type="ARBA" id="ARBA00047746"/>
    </source>
</evidence>
<keyword evidence="4 9" id="KW-0547">Nucleotide-binding</keyword>
<keyword evidence="5 9" id="KW-0342">GTP-binding</keyword>
<dbReference type="Proteomes" id="UP001642409">
    <property type="component" value="Unassembled WGS sequence"/>
</dbReference>
<evidence type="ECO:0000256" key="2">
    <source>
        <dbReference type="ARBA" id="ARBA00022598"/>
    </source>
</evidence>
<feature type="active site" description="GMP-histidine intermediate" evidence="8">
    <location>
        <position position="380"/>
    </location>
</feature>
<feature type="binding site" evidence="10">
    <location>
        <position position="164"/>
    </location>
    <ligand>
        <name>Mn(2+)</name>
        <dbReference type="ChEBI" id="CHEBI:29035"/>
        <label>1</label>
    </ligand>
</feature>
<evidence type="ECO:0000256" key="10">
    <source>
        <dbReference type="PIRSR" id="PIRSR601233-3"/>
    </source>
</evidence>
<dbReference type="GO" id="GO:0005525">
    <property type="term" value="F:GTP binding"/>
    <property type="evidence" value="ECO:0007669"/>
    <property type="project" value="UniProtKB-KW"/>
</dbReference>
<evidence type="ECO:0000313" key="12">
    <source>
        <dbReference type="EMBL" id="CAL6038078.1"/>
    </source>
</evidence>
<protein>
    <recommendedName>
        <fullName evidence="1">3'-phosphate/5'-hydroxy nucleic acid ligase</fullName>
        <ecNumber evidence="1">6.5.1.8</ecNumber>
    </recommendedName>
</protein>
<name>A0AA86QEF6_9EUKA</name>
<dbReference type="PANTHER" id="PTHR43749:SF2">
    <property type="entry name" value="RNA-SPLICING LIGASE RTCB"/>
    <property type="match status" value="1"/>
</dbReference>
<evidence type="ECO:0000256" key="6">
    <source>
        <dbReference type="ARBA" id="ARBA00023211"/>
    </source>
</evidence>
<keyword evidence="6 10" id="KW-0464">Manganese</keyword>
<gene>
    <name evidence="12" type="ORF">HINF_LOCUS37197</name>
    <name evidence="11" type="ORF">HINF_LOCUS39159</name>
</gene>
<comment type="caution">
    <text evidence="11">The sequence shown here is derived from an EMBL/GenBank/DDBJ whole genome shotgun (WGS) entry which is preliminary data.</text>
</comment>
<comment type="cofactor">
    <cofactor evidence="10">
        <name>Mn(2+)</name>
        <dbReference type="ChEBI" id="CHEBI:29035"/>
    </cofactor>
    <text evidence="10">Binds 2 manganese ions per subunit.</text>
</comment>
<dbReference type="InterPro" id="IPR001233">
    <property type="entry name" value="RtcB"/>
</dbReference>
<feature type="binding site" evidence="9">
    <location>
        <begin position="380"/>
        <end position="383"/>
    </location>
    <ligand>
        <name>GMP</name>
        <dbReference type="ChEBI" id="CHEBI:58115"/>
    </ligand>
</feature>
<evidence type="ECO:0000256" key="3">
    <source>
        <dbReference type="ARBA" id="ARBA00022723"/>
    </source>
</evidence>
<dbReference type="GO" id="GO:0006396">
    <property type="term" value="P:RNA processing"/>
    <property type="evidence" value="ECO:0007669"/>
    <property type="project" value="InterPro"/>
</dbReference>
<dbReference type="GO" id="GO:0003909">
    <property type="term" value="F:DNA ligase activity"/>
    <property type="evidence" value="ECO:0007669"/>
    <property type="project" value="TreeGrafter"/>
</dbReference>
<evidence type="ECO:0000256" key="4">
    <source>
        <dbReference type="ARBA" id="ARBA00022741"/>
    </source>
</evidence>
<dbReference type="EC" id="6.5.1.8" evidence="1"/>
<proteinExistence type="predicted"/>
<dbReference type="SUPFAM" id="SSF103365">
    <property type="entry name" value="Hypothetical protein PH1602"/>
    <property type="match status" value="1"/>
</dbReference>
<reference evidence="11" key="1">
    <citation type="submission" date="2023-06" db="EMBL/GenBank/DDBJ databases">
        <authorList>
            <person name="Kurt Z."/>
        </authorList>
    </citation>
    <scope>NUCLEOTIDE SEQUENCE</scope>
</reference>
<evidence type="ECO:0000256" key="5">
    <source>
        <dbReference type="ARBA" id="ARBA00023134"/>
    </source>
</evidence>
<dbReference type="GO" id="GO:0042245">
    <property type="term" value="P:RNA repair"/>
    <property type="evidence" value="ECO:0007669"/>
    <property type="project" value="TreeGrafter"/>
</dbReference>
<dbReference type="GO" id="GO:0006281">
    <property type="term" value="P:DNA repair"/>
    <property type="evidence" value="ECO:0007669"/>
    <property type="project" value="TreeGrafter"/>
</dbReference>
<evidence type="ECO:0000256" key="1">
    <source>
        <dbReference type="ARBA" id="ARBA00012726"/>
    </source>
</evidence>
<dbReference type="GO" id="GO:0170057">
    <property type="term" value="F:RNA ligase (GTP) activity"/>
    <property type="evidence" value="ECO:0007669"/>
    <property type="project" value="UniProtKB-EC"/>
</dbReference>
<dbReference type="PANTHER" id="PTHR43749">
    <property type="entry name" value="RNA-SPLICING LIGASE RTCB"/>
    <property type="match status" value="1"/>
</dbReference>
<dbReference type="AlphaFoldDB" id="A0AA86QEF6"/>
<evidence type="ECO:0000256" key="9">
    <source>
        <dbReference type="PIRSR" id="PIRSR601233-2"/>
    </source>
</evidence>
<keyword evidence="2 11" id="KW-0436">Ligase</keyword>
<dbReference type="Pfam" id="PF01139">
    <property type="entry name" value="RtcB"/>
    <property type="match status" value="1"/>
</dbReference>
<dbReference type="InterPro" id="IPR052915">
    <property type="entry name" value="RtcB-like"/>
</dbReference>
<keyword evidence="13" id="KW-1185">Reference proteome</keyword>
<feature type="binding site" evidence="10">
    <location>
        <position position="74"/>
    </location>
    <ligand>
        <name>Mn(2+)</name>
        <dbReference type="ChEBI" id="CHEBI:29035"/>
        <label>1</label>
    </ligand>
</feature>
<organism evidence="11">
    <name type="scientific">Hexamita inflata</name>
    <dbReference type="NCBI Taxonomy" id="28002"/>
    <lineage>
        <taxon>Eukaryota</taxon>
        <taxon>Metamonada</taxon>
        <taxon>Diplomonadida</taxon>
        <taxon>Hexamitidae</taxon>
        <taxon>Hexamitinae</taxon>
        <taxon>Hexamita</taxon>
    </lineage>
</organism>
<dbReference type="GO" id="GO:0030145">
    <property type="term" value="F:manganese ion binding"/>
    <property type="evidence" value="ECO:0007669"/>
    <property type="project" value="TreeGrafter"/>
</dbReference>
<evidence type="ECO:0000313" key="13">
    <source>
        <dbReference type="Proteomes" id="UP001642409"/>
    </source>
</evidence>
<feature type="binding site" evidence="9">
    <location>
        <begin position="163"/>
        <end position="167"/>
    </location>
    <ligand>
        <name>GMP</name>
        <dbReference type="ChEBI" id="CHEBI:58115"/>
    </ligand>
</feature>
<evidence type="ECO:0000313" key="11">
    <source>
        <dbReference type="EMBL" id="CAI9951514.1"/>
    </source>
</evidence>
<evidence type="ECO:0000256" key="8">
    <source>
        <dbReference type="PIRSR" id="PIRSR601233-1"/>
    </source>
</evidence>
<reference evidence="12 13" key="2">
    <citation type="submission" date="2024-07" db="EMBL/GenBank/DDBJ databases">
        <authorList>
            <person name="Akdeniz Z."/>
        </authorList>
    </citation>
    <scope>NUCLEOTIDE SEQUENCE [LARGE SCALE GENOMIC DNA]</scope>
</reference>
<dbReference type="InterPro" id="IPR036025">
    <property type="entry name" value="RtcB-like_sf"/>
</dbReference>
<accession>A0AA86QEF6</accession>
<sequence>MQPKILKGKYETAVVYTTELEAQAESQIQHYIDSEIAQNSNVRIMPDVHAGAGCVVGFTSKVTPFVIPQMIGVDIGCGVLAQRLNYKVPAELKHKFFEKLDKTIRQFVPSGFESQKVAIDMDLMKTLFKGNMDFDEFIKELKALTKKVGGNSIQQLGTLGGGNHFIEVDESEDGELWLVVHTGSRNLGKRVAEFHQRLASSTIFTDEKRDQLCETLLKLGDAVEINEQFSKEFIKHVDDQLRKSDRQREINKIHKLIQVVKNESKEQWFIHGNRVVDYCKDMNIAQMYAQLNRKLIINSIQDFINDFQERNELPEFKTSTKLPKDIESVHNYIDFEDKIIRKGSIASYVDRPLIIPLNMKDGAILGFGKSNAEWNNSAPHGAGRQFSRTQAKLNSNLEEFQKSMEGVYSTCVRQDTLDEAPSAYKNSEQLINWLEQTVSIEVIVKSVYNFKAGEE</sequence>